<gene>
    <name evidence="5" type="primary">nanR</name>
    <name evidence="5" type="ORF">H7F16_02845</name>
</gene>
<dbReference type="SUPFAM" id="SSF46785">
    <property type="entry name" value="Winged helix' DNA-binding domain"/>
    <property type="match status" value="1"/>
</dbReference>
<dbReference type="SMART" id="SM00345">
    <property type="entry name" value="HTH_GNTR"/>
    <property type="match status" value="1"/>
</dbReference>
<keyword evidence="6" id="KW-1185">Reference proteome</keyword>
<dbReference type="SMART" id="SM00895">
    <property type="entry name" value="FCD"/>
    <property type="match status" value="1"/>
</dbReference>
<dbReference type="RefSeq" id="WP_185796028.1">
    <property type="nucleotide sequence ID" value="NZ_JACLQD010000001.1"/>
</dbReference>
<dbReference type="CDD" id="cd07377">
    <property type="entry name" value="WHTH_GntR"/>
    <property type="match status" value="1"/>
</dbReference>
<organism evidence="5 6">
    <name type="scientific">Paragemmobacter straminiformis</name>
    <dbReference type="NCBI Taxonomy" id="2045119"/>
    <lineage>
        <taxon>Bacteria</taxon>
        <taxon>Pseudomonadati</taxon>
        <taxon>Pseudomonadota</taxon>
        <taxon>Alphaproteobacteria</taxon>
        <taxon>Rhodobacterales</taxon>
        <taxon>Paracoccaceae</taxon>
        <taxon>Paragemmobacter</taxon>
    </lineage>
</organism>
<evidence type="ECO:0000313" key="5">
    <source>
        <dbReference type="EMBL" id="MBC2834426.1"/>
    </source>
</evidence>
<evidence type="ECO:0000259" key="4">
    <source>
        <dbReference type="PROSITE" id="PS50949"/>
    </source>
</evidence>
<dbReference type="PANTHER" id="PTHR43537:SF5">
    <property type="entry name" value="UXU OPERON TRANSCRIPTIONAL REGULATOR"/>
    <property type="match status" value="1"/>
</dbReference>
<evidence type="ECO:0000256" key="3">
    <source>
        <dbReference type="ARBA" id="ARBA00023163"/>
    </source>
</evidence>
<evidence type="ECO:0000313" key="6">
    <source>
        <dbReference type="Proteomes" id="UP000555411"/>
    </source>
</evidence>
<dbReference type="AlphaFoldDB" id="A0A842I433"/>
<accession>A0A842I433</accession>
<comment type="caution">
    <text evidence="5">The sequence shown here is derived from an EMBL/GenBank/DDBJ whole genome shotgun (WGS) entry which is preliminary data.</text>
</comment>
<dbReference type="PRINTS" id="PR00035">
    <property type="entry name" value="HTHGNTR"/>
</dbReference>
<dbReference type="Proteomes" id="UP000555411">
    <property type="component" value="Unassembled WGS sequence"/>
</dbReference>
<sequence>MSGPIQKRKLGEEVRLRLLAQIEGGELRPGDALPSERELMESLGVGRPAIREAMQALERSGLIGIRHGERARVAEPSVGRMVDQMSEAMKHLLVHSNASLENLKDARVTFEVEMARIAARRHSGSDLERLRDTVARQEAALGDGAAFRRLDGQFHREIAAISGNPIWSALSDGLFRWLNDFHVDLVSVPGKENLTLAEHRGIIAAIATGDAARAAAAMADHLNRANEMYRRGGGDSGMHR</sequence>
<reference evidence="5 6" key="1">
    <citation type="journal article" date="2017" name="Int. J. Syst. Evol. Microbiol.">
        <title>Gemmobacter straminiformis sp. nov., isolated from an artificial fountain.</title>
        <authorList>
            <person name="Kang J.Y."/>
            <person name="Kim M.J."/>
            <person name="Chun J."/>
            <person name="Son K.P."/>
            <person name="Jahng K.Y."/>
        </authorList>
    </citation>
    <scope>NUCLEOTIDE SEQUENCE [LARGE SCALE GENOMIC DNA]</scope>
    <source>
        <strain evidence="5 6">CAM-8</strain>
    </source>
</reference>
<keyword evidence="3" id="KW-0804">Transcription</keyword>
<dbReference type="InterPro" id="IPR011711">
    <property type="entry name" value="GntR_C"/>
</dbReference>
<dbReference type="Pfam" id="PF07729">
    <property type="entry name" value="FCD"/>
    <property type="match status" value="1"/>
</dbReference>
<dbReference type="Gene3D" id="1.20.120.530">
    <property type="entry name" value="GntR ligand-binding domain-like"/>
    <property type="match status" value="1"/>
</dbReference>
<dbReference type="SUPFAM" id="SSF48008">
    <property type="entry name" value="GntR ligand-binding domain-like"/>
    <property type="match status" value="1"/>
</dbReference>
<dbReference type="Pfam" id="PF00392">
    <property type="entry name" value="GntR"/>
    <property type="match status" value="1"/>
</dbReference>
<keyword evidence="1" id="KW-0805">Transcription regulation</keyword>
<dbReference type="InterPro" id="IPR000524">
    <property type="entry name" value="Tscrpt_reg_HTH_GntR"/>
</dbReference>
<protein>
    <submittedName>
        <fullName evidence="5">Transcriptional regulator NanR</fullName>
    </submittedName>
</protein>
<dbReference type="Gene3D" id="1.10.10.10">
    <property type="entry name" value="Winged helix-like DNA-binding domain superfamily/Winged helix DNA-binding domain"/>
    <property type="match status" value="1"/>
</dbReference>
<dbReference type="InterPro" id="IPR036388">
    <property type="entry name" value="WH-like_DNA-bd_sf"/>
</dbReference>
<dbReference type="EMBL" id="JACLQD010000001">
    <property type="protein sequence ID" value="MBC2834426.1"/>
    <property type="molecule type" value="Genomic_DNA"/>
</dbReference>
<dbReference type="GO" id="GO:0003677">
    <property type="term" value="F:DNA binding"/>
    <property type="evidence" value="ECO:0007669"/>
    <property type="project" value="UniProtKB-KW"/>
</dbReference>
<keyword evidence="2" id="KW-0238">DNA-binding</keyword>
<dbReference type="PANTHER" id="PTHR43537">
    <property type="entry name" value="TRANSCRIPTIONAL REGULATOR, GNTR FAMILY"/>
    <property type="match status" value="1"/>
</dbReference>
<dbReference type="PROSITE" id="PS50949">
    <property type="entry name" value="HTH_GNTR"/>
    <property type="match status" value="1"/>
</dbReference>
<dbReference type="InterPro" id="IPR036390">
    <property type="entry name" value="WH_DNA-bd_sf"/>
</dbReference>
<evidence type="ECO:0000256" key="1">
    <source>
        <dbReference type="ARBA" id="ARBA00023015"/>
    </source>
</evidence>
<dbReference type="GO" id="GO:0003700">
    <property type="term" value="F:DNA-binding transcription factor activity"/>
    <property type="evidence" value="ECO:0007669"/>
    <property type="project" value="InterPro"/>
</dbReference>
<feature type="domain" description="HTH gntR-type" evidence="4">
    <location>
        <begin position="8"/>
        <end position="76"/>
    </location>
</feature>
<dbReference type="InterPro" id="IPR008920">
    <property type="entry name" value="TF_FadR/GntR_C"/>
</dbReference>
<dbReference type="NCBIfam" id="NF003011">
    <property type="entry name" value="PRK03837.1"/>
    <property type="match status" value="1"/>
</dbReference>
<evidence type="ECO:0000256" key="2">
    <source>
        <dbReference type="ARBA" id="ARBA00023125"/>
    </source>
</evidence>
<name>A0A842I433_9RHOB</name>
<proteinExistence type="predicted"/>